<dbReference type="Proteomes" id="UP000475666">
    <property type="component" value="Unassembled WGS sequence"/>
</dbReference>
<sequence>RPYGMDLGAVAGWARELAGEVEGGGSVDAAARAPRLRG</sequence>
<protein>
    <submittedName>
        <fullName evidence="1">DUF309 domain-containing protein</fullName>
    </submittedName>
</protein>
<feature type="non-terminal residue" evidence="1">
    <location>
        <position position="1"/>
    </location>
</feature>
<gene>
    <name evidence="1" type="ORF">G3I66_29245</name>
</gene>
<dbReference type="EMBL" id="JAAGMQ010000864">
    <property type="protein sequence ID" value="NEC37230.1"/>
    <property type="molecule type" value="Genomic_DNA"/>
</dbReference>
<accession>A0A6G3TKI5</accession>
<name>A0A6G3TKI5_9ACTN</name>
<evidence type="ECO:0000313" key="2">
    <source>
        <dbReference type="Proteomes" id="UP000475666"/>
    </source>
</evidence>
<organism evidence="1 2">
    <name type="scientific">Streptomyces rubrogriseus</name>
    <dbReference type="NCBI Taxonomy" id="194673"/>
    <lineage>
        <taxon>Bacteria</taxon>
        <taxon>Bacillati</taxon>
        <taxon>Actinomycetota</taxon>
        <taxon>Actinomycetes</taxon>
        <taxon>Kitasatosporales</taxon>
        <taxon>Streptomycetaceae</taxon>
        <taxon>Streptomyces</taxon>
        <taxon>Streptomyces violaceoruber group</taxon>
    </lineage>
</organism>
<reference evidence="1 2" key="1">
    <citation type="submission" date="2020-01" db="EMBL/GenBank/DDBJ databases">
        <title>Insect and environment-associated Actinomycetes.</title>
        <authorList>
            <person name="Currrie C."/>
            <person name="Chevrette M."/>
            <person name="Carlson C."/>
            <person name="Stubbendieck R."/>
            <person name="Wendt-Pienkowski E."/>
        </authorList>
    </citation>
    <scope>NUCLEOTIDE SEQUENCE [LARGE SCALE GENOMIC DNA]</scope>
    <source>
        <strain evidence="1 2">SID7739</strain>
    </source>
</reference>
<dbReference type="AlphaFoldDB" id="A0A6G3TKI5"/>
<evidence type="ECO:0000313" key="1">
    <source>
        <dbReference type="EMBL" id="NEC37230.1"/>
    </source>
</evidence>
<proteinExistence type="predicted"/>
<comment type="caution">
    <text evidence="1">The sequence shown here is derived from an EMBL/GenBank/DDBJ whole genome shotgun (WGS) entry which is preliminary data.</text>
</comment>